<evidence type="ECO:0000313" key="4">
    <source>
        <dbReference type="EMBL" id="GKV33811.1"/>
    </source>
</evidence>
<evidence type="ECO:0000313" key="5">
    <source>
        <dbReference type="Proteomes" id="UP001054252"/>
    </source>
</evidence>
<dbReference type="InterPro" id="IPR026960">
    <property type="entry name" value="RVT-Znf"/>
</dbReference>
<dbReference type="PROSITE" id="PS00726">
    <property type="entry name" value="AP_NUCLEASE_F1_1"/>
    <property type="match status" value="1"/>
</dbReference>
<dbReference type="InterPro" id="IPR005135">
    <property type="entry name" value="Endo/exonuclease/phosphatase"/>
</dbReference>
<dbReference type="SMART" id="SM00360">
    <property type="entry name" value="RRM"/>
    <property type="match status" value="1"/>
</dbReference>
<feature type="region of interest" description="Disordered" evidence="2">
    <location>
        <begin position="1"/>
        <end position="23"/>
    </location>
</feature>
<dbReference type="InterPro" id="IPR035979">
    <property type="entry name" value="RBD_domain_sf"/>
</dbReference>
<dbReference type="Pfam" id="PF03372">
    <property type="entry name" value="Exo_endo_phos"/>
    <property type="match status" value="1"/>
</dbReference>
<dbReference type="EMBL" id="BPVZ01000102">
    <property type="protein sequence ID" value="GKV33811.1"/>
    <property type="molecule type" value="Genomic_DNA"/>
</dbReference>
<feature type="domain" description="RRM" evidence="3">
    <location>
        <begin position="40"/>
        <end position="117"/>
    </location>
</feature>
<gene>
    <name evidence="4" type="ORF">SLEP1_g42265</name>
</gene>
<accession>A0AAV5L984</accession>
<dbReference type="Proteomes" id="UP001054252">
    <property type="component" value="Unassembled WGS sequence"/>
</dbReference>
<dbReference type="Pfam" id="PF13966">
    <property type="entry name" value="zf-RVT"/>
    <property type="match status" value="1"/>
</dbReference>
<protein>
    <recommendedName>
        <fullName evidence="3">RRM domain-containing protein</fullName>
    </recommendedName>
</protein>
<dbReference type="GO" id="GO:0003723">
    <property type="term" value="F:RNA binding"/>
    <property type="evidence" value="ECO:0007669"/>
    <property type="project" value="UniProtKB-UniRule"/>
</dbReference>
<dbReference type="InterPro" id="IPR000504">
    <property type="entry name" value="RRM_dom"/>
</dbReference>
<keyword evidence="5" id="KW-1185">Reference proteome</keyword>
<comment type="caution">
    <text evidence="4">The sequence shown here is derived from an EMBL/GenBank/DDBJ whole genome shotgun (WGS) entry which is preliminary data.</text>
</comment>
<evidence type="ECO:0000256" key="2">
    <source>
        <dbReference type="SAM" id="MobiDB-lite"/>
    </source>
</evidence>
<dbReference type="InterPro" id="IPR036691">
    <property type="entry name" value="Endo/exonu/phosph_ase_sf"/>
</dbReference>
<dbReference type="PROSITE" id="PS50102">
    <property type="entry name" value="RRM"/>
    <property type="match status" value="1"/>
</dbReference>
<evidence type="ECO:0000256" key="1">
    <source>
        <dbReference type="PROSITE-ProRule" id="PRU00176"/>
    </source>
</evidence>
<proteinExistence type="predicted"/>
<keyword evidence="1" id="KW-0694">RNA-binding</keyword>
<dbReference type="Gene3D" id="3.60.10.10">
    <property type="entry name" value="Endonuclease/exonuclease/phosphatase"/>
    <property type="match status" value="1"/>
</dbReference>
<dbReference type="SUPFAM" id="SSF56219">
    <property type="entry name" value="DNase I-like"/>
    <property type="match status" value="1"/>
</dbReference>
<sequence length="1197" mass="139843">MSTRGTARGAVAGNDGGFRQRQGHRNRVAGYGSQFFGWSKTFFFYNFSEELETKFLWNCFQMYGKVVDVYVPNKGDKRGKRFGFVRMAGVKNELQMERQLDTMWIGSYKMKVKIADDRQRKPAQSRKLQGASAPEETSRMAWLRISRVPLKAWGERCFQRIESRRIATRIILKVGDQQYEIEIAEEEWRSDLDWWLTENDWNNDQKTESDDSSVAWSQNEDLEMGVDVIGDGDDVSSDSVHLMKDMDLNSNLKIATGMESRNESETEREFEGDERQGWAKEHGLHRIISFNVRGLGGMVKRKEVGKLVREERPDFLFLQETKLERIDVGMCKILWNSDEFEWVAKASSGASGGLLCLWDRRYFVKREEFTGDGYVGVSREWGENKQQCSLINVYGPNDRQKRAKLWEELRKRMIDKEGWWLIVGDFNVVRGPEERRGKTGVSFDMRDFEEFIVSTGLVDVKLMNRRYTWYKPDGTAMSRLDRFLLSTQMNNMGGEWIQWGLPRNIFYHCAMVLKSKSTNWGPRPFRVLDSWQQHPGFKKAVEDKWREMAVEGFVGYKCKQKLKLLKEFLKGWNKEVFGNMEAQYVQVVKKIEQVDMQNEVADLEELEIVKRQEGFFEMWDVLRKRELIWRQKSRSRWIREGDANTRFFHKVANGRRAQNNIAGLMCDGVWIEDLEAVKNEVVKYFRSLFQGDPWNRPKPEGIKFQKISEEKKEWLERPFSVEEIEEGLRSCDGSKAPGLDGYNFNFLKFTWHCIKEDFISFFLEFHQNAVAEGMLHGIEIGKKGMTVSLLQFADDTIIMGRVDAENIRMVKGVLRWFELMSGLRINFNKSSIYGYNVSEGWLKGSAGMLRCGVGRAPFLYLGLPIGSKSGSKKMWEPMVNKFRAKLAVWKATTLSFGGRLTLLKLVLSALPIFYMSLLLLPKFVRAELISIQRRFIWGGPDLNKKILWVKWEYVCRDKVKGGLGVLDLLRKNWALLGKWWYRLGDGVENLWKRVVREKYYGGRSEVDITAVEGSRVSKLWRDIIRMGGQSPRIRNMLVEGFKWEVGEGNKVDFWHERWVGDKTLRDLCPRLYAVSVKKEGKVSEMGSWNEDGWCWRVEWRRGTIGREKDEEVVMEKVLEGVQVKEGVGDVWKWRLVMDGRYVVKIAYKYLDYMVGELEDQMCKLIWCRLVPSKVAFFGWRLCFNRLPTKENLQKCGV</sequence>
<organism evidence="4 5">
    <name type="scientific">Rubroshorea leprosula</name>
    <dbReference type="NCBI Taxonomy" id="152421"/>
    <lineage>
        <taxon>Eukaryota</taxon>
        <taxon>Viridiplantae</taxon>
        <taxon>Streptophyta</taxon>
        <taxon>Embryophyta</taxon>
        <taxon>Tracheophyta</taxon>
        <taxon>Spermatophyta</taxon>
        <taxon>Magnoliopsida</taxon>
        <taxon>eudicotyledons</taxon>
        <taxon>Gunneridae</taxon>
        <taxon>Pentapetalae</taxon>
        <taxon>rosids</taxon>
        <taxon>malvids</taxon>
        <taxon>Malvales</taxon>
        <taxon>Dipterocarpaceae</taxon>
        <taxon>Rubroshorea</taxon>
    </lineage>
</organism>
<dbReference type="PANTHER" id="PTHR33116:SF78">
    <property type="entry name" value="OS12G0587133 PROTEIN"/>
    <property type="match status" value="1"/>
</dbReference>
<dbReference type="GO" id="GO:0003677">
    <property type="term" value="F:DNA binding"/>
    <property type="evidence" value="ECO:0007669"/>
    <property type="project" value="InterPro"/>
</dbReference>
<dbReference type="Gene3D" id="3.30.70.330">
    <property type="match status" value="1"/>
</dbReference>
<dbReference type="AlphaFoldDB" id="A0AAV5L984"/>
<dbReference type="SUPFAM" id="SSF54928">
    <property type="entry name" value="RNA-binding domain, RBD"/>
    <property type="match status" value="1"/>
</dbReference>
<dbReference type="GO" id="GO:0004519">
    <property type="term" value="F:endonuclease activity"/>
    <property type="evidence" value="ECO:0007669"/>
    <property type="project" value="InterPro"/>
</dbReference>
<reference evidence="4 5" key="1">
    <citation type="journal article" date="2021" name="Commun. Biol.">
        <title>The genome of Shorea leprosula (Dipterocarpaceae) highlights the ecological relevance of drought in aseasonal tropical rainforests.</title>
        <authorList>
            <person name="Ng K.K.S."/>
            <person name="Kobayashi M.J."/>
            <person name="Fawcett J.A."/>
            <person name="Hatakeyama M."/>
            <person name="Paape T."/>
            <person name="Ng C.H."/>
            <person name="Ang C.C."/>
            <person name="Tnah L.H."/>
            <person name="Lee C.T."/>
            <person name="Nishiyama T."/>
            <person name="Sese J."/>
            <person name="O'Brien M.J."/>
            <person name="Copetti D."/>
            <person name="Mohd Noor M.I."/>
            <person name="Ong R.C."/>
            <person name="Putra M."/>
            <person name="Sireger I.Z."/>
            <person name="Indrioko S."/>
            <person name="Kosugi Y."/>
            <person name="Izuno A."/>
            <person name="Isagi Y."/>
            <person name="Lee S.L."/>
            <person name="Shimizu K.K."/>
        </authorList>
    </citation>
    <scope>NUCLEOTIDE SEQUENCE [LARGE SCALE GENOMIC DNA]</scope>
    <source>
        <strain evidence="4">214</strain>
    </source>
</reference>
<name>A0AAV5L984_9ROSI</name>
<evidence type="ECO:0000259" key="3">
    <source>
        <dbReference type="PROSITE" id="PS50102"/>
    </source>
</evidence>
<dbReference type="InterPro" id="IPR012677">
    <property type="entry name" value="Nucleotide-bd_a/b_plait_sf"/>
</dbReference>
<dbReference type="InterPro" id="IPR020847">
    <property type="entry name" value="AP_endonuclease_F1_BS"/>
</dbReference>
<dbReference type="PANTHER" id="PTHR33116">
    <property type="entry name" value="REVERSE TRANSCRIPTASE ZINC-BINDING DOMAIN-CONTAINING PROTEIN-RELATED-RELATED"/>
    <property type="match status" value="1"/>
</dbReference>
<dbReference type="GO" id="GO:0006281">
    <property type="term" value="P:DNA repair"/>
    <property type="evidence" value="ECO:0007669"/>
    <property type="project" value="InterPro"/>
</dbReference>